<feature type="region of interest" description="Disordered" evidence="1">
    <location>
        <begin position="1"/>
        <end position="22"/>
    </location>
</feature>
<evidence type="ECO:0000313" key="3">
    <source>
        <dbReference type="Proteomes" id="UP000593576"/>
    </source>
</evidence>
<sequence length="22" mass="2653">MDENGIRRPNFPLQLLEKKEQP</sequence>
<dbReference type="AlphaFoldDB" id="A0A7J9MUR5"/>
<gene>
    <name evidence="2" type="ORF">Goshw_023199</name>
</gene>
<organism evidence="2 3">
    <name type="scientific">Gossypium schwendimanii</name>
    <name type="common">Cotton</name>
    <dbReference type="NCBI Taxonomy" id="34291"/>
    <lineage>
        <taxon>Eukaryota</taxon>
        <taxon>Viridiplantae</taxon>
        <taxon>Streptophyta</taxon>
        <taxon>Embryophyta</taxon>
        <taxon>Tracheophyta</taxon>
        <taxon>Spermatophyta</taxon>
        <taxon>Magnoliopsida</taxon>
        <taxon>eudicotyledons</taxon>
        <taxon>Gunneridae</taxon>
        <taxon>Pentapetalae</taxon>
        <taxon>rosids</taxon>
        <taxon>malvids</taxon>
        <taxon>Malvales</taxon>
        <taxon>Malvaceae</taxon>
        <taxon>Malvoideae</taxon>
        <taxon>Gossypium</taxon>
    </lineage>
</organism>
<dbReference type="EMBL" id="JABFAF010000013">
    <property type="protein sequence ID" value="MBA0874863.1"/>
    <property type="molecule type" value="Genomic_DNA"/>
</dbReference>
<protein>
    <submittedName>
        <fullName evidence="2">Uncharacterized protein</fullName>
    </submittedName>
</protein>
<accession>A0A7J9MUR5</accession>
<comment type="caution">
    <text evidence="2">The sequence shown here is derived from an EMBL/GenBank/DDBJ whole genome shotgun (WGS) entry which is preliminary data.</text>
</comment>
<proteinExistence type="predicted"/>
<evidence type="ECO:0000313" key="2">
    <source>
        <dbReference type="EMBL" id="MBA0874863.1"/>
    </source>
</evidence>
<name>A0A7J9MUR5_GOSSC</name>
<keyword evidence="3" id="KW-1185">Reference proteome</keyword>
<feature type="non-terminal residue" evidence="2">
    <location>
        <position position="22"/>
    </location>
</feature>
<reference evidence="2 3" key="1">
    <citation type="journal article" date="2019" name="Genome Biol. Evol.">
        <title>Insights into the evolution of the New World diploid cottons (Gossypium, subgenus Houzingenia) based on genome sequencing.</title>
        <authorList>
            <person name="Grover C.E."/>
            <person name="Arick M.A. 2nd"/>
            <person name="Thrash A."/>
            <person name="Conover J.L."/>
            <person name="Sanders W.S."/>
            <person name="Peterson D.G."/>
            <person name="Frelichowski J.E."/>
            <person name="Scheffler J.A."/>
            <person name="Scheffler B.E."/>
            <person name="Wendel J.F."/>
        </authorList>
    </citation>
    <scope>NUCLEOTIDE SEQUENCE [LARGE SCALE GENOMIC DNA]</scope>
    <source>
        <strain evidence="2">1</strain>
        <tissue evidence="2">Leaf</tissue>
    </source>
</reference>
<evidence type="ECO:0000256" key="1">
    <source>
        <dbReference type="SAM" id="MobiDB-lite"/>
    </source>
</evidence>
<dbReference type="Proteomes" id="UP000593576">
    <property type="component" value="Unassembled WGS sequence"/>
</dbReference>